<keyword evidence="2" id="KW-1185">Reference proteome</keyword>
<organism evidence="1 2">
    <name type="scientific">Stenotrophomonas phage Moby</name>
    <dbReference type="NCBI Taxonomy" id="2601680"/>
    <lineage>
        <taxon>Viruses</taxon>
        <taxon>Duplodnaviria</taxon>
        <taxon>Heunggongvirae</taxon>
        <taxon>Uroviricota</taxon>
        <taxon>Caudoviricetes</taxon>
        <taxon>Menderavirus</taxon>
        <taxon>Menderavirus moby</taxon>
    </lineage>
</organism>
<protein>
    <submittedName>
        <fullName evidence="1">Uncharacterized protein</fullName>
    </submittedName>
</protein>
<dbReference type="Proteomes" id="UP000325424">
    <property type="component" value="Segment"/>
</dbReference>
<evidence type="ECO:0000313" key="1">
    <source>
        <dbReference type="EMBL" id="QFR57962.1"/>
    </source>
</evidence>
<accession>A0A5P8PMQ8</accession>
<sequence length="73" mass="8099">MKIVAATLDQAQEMVNRFNVYSELEIKNDGLEIEVDEVELDILIDALAFTGFDLNVVEALGNALDDNLFLIAL</sequence>
<evidence type="ECO:0000313" key="2">
    <source>
        <dbReference type="Proteomes" id="UP000325424"/>
    </source>
</evidence>
<gene>
    <name evidence="1" type="ORF">CPT_Moby_237</name>
</gene>
<dbReference type="EMBL" id="MN095772">
    <property type="protein sequence ID" value="QFR57962.1"/>
    <property type="molecule type" value="Genomic_DNA"/>
</dbReference>
<proteinExistence type="predicted"/>
<reference evidence="2" key="1">
    <citation type="submission" date="2019-06" db="EMBL/GenBank/DDBJ databases">
        <title>Complete genome sequence of Stenotrophomonas phage Moby.</title>
        <authorList>
            <person name="Vicary A."/>
            <person name="Newkirk H."/>
            <person name="Moreland R."/>
            <person name="Liu M."/>
            <person name="Ramsey J."/>
            <person name="Gonzalez C.F."/>
            <person name="Leavitt J."/>
        </authorList>
    </citation>
    <scope>NUCLEOTIDE SEQUENCE [LARGE SCALE GENOMIC DNA]</scope>
</reference>
<name>A0A5P8PMQ8_9CAUD</name>